<dbReference type="SUPFAM" id="SSF52058">
    <property type="entry name" value="L domain-like"/>
    <property type="match status" value="1"/>
</dbReference>
<feature type="compositionally biased region" description="Polar residues" evidence="2">
    <location>
        <begin position="1137"/>
        <end position="1157"/>
    </location>
</feature>
<feature type="compositionally biased region" description="Polar residues" evidence="2">
    <location>
        <begin position="681"/>
        <end position="694"/>
    </location>
</feature>
<feature type="compositionally biased region" description="Low complexity" evidence="2">
    <location>
        <begin position="1028"/>
        <end position="1041"/>
    </location>
</feature>
<feature type="region of interest" description="Disordered" evidence="2">
    <location>
        <begin position="1168"/>
        <end position="1187"/>
    </location>
</feature>
<dbReference type="Pfam" id="PF00560">
    <property type="entry name" value="LRR_1"/>
    <property type="match status" value="2"/>
</dbReference>
<dbReference type="Pfam" id="PF00211">
    <property type="entry name" value="Guanylate_cyc"/>
    <property type="match status" value="1"/>
</dbReference>
<accession>A0AAW1PB84</accession>
<dbReference type="InterPro" id="IPR032675">
    <property type="entry name" value="LRR_dom_sf"/>
</dbReference>
<feature type="domain" description="Guanylate cyclase" evidence="4">
    <location>
        <begin position="448"/>
        <end position="604"/>
    </location>
</feature>
<feature type="compositionally biased region" description="Basic and acidic residues" evidence="2">
    <location>
        <begin position="1214"/>
        <end position="1230"/>
    </location>
</feature>
<proteinExistence type="predicted"/>
<dbReference type="InterPro" id="IPR001054">
    <property type="entry name" value="A/G_cyclase"/>
</dbReference>
<protein>
    <recommendedName>
        <fullName evidence="4">Guanylate cyclase domain-containing protein</fullName>
    </recommendedName>
</protein>
<comment type="caution">
    <text evidence="5">The sequence shown here is derived from an EMBL/GenBank/DDBJ whole genome shotgun (WGS) entry which is preliminary data.</text>
</comment>
<comment type="subcellular location">
    <subcellularLocation>
        <location evidence="1">Cytoplasm</location>
        <location evidence="1">Cytoskeleton</location>
        <location evidence="1">Cilium axoneme</location>
    </subcellularLocation>
</comment>
<feature type="compositionally biased region" description="Low complexity" evidence="2">
    <location>
        <begin position="996"/>
        <end position="1013"/>
    </location>
</feature>
<dbReference type="Gene3D" id="3.30.70.1230">
    <property type="entry name" value="Nucleotide cyclase"/>
    <property type="match status" value="2"/>
</dbReference>
<dbReference type="InterPro" id="IPR052595">
    <property type="entry name" value="LRRC69/RLP"/>
</dbReference>
<organism evidence="5 6">
    <name type="scientific">[Myrmecia] bisecta</name>
    <dbReference type="NCBI Taxonomy" id="41462"/>
    <lineage>
        <taxon>Eukaryota</taxon>
        <taxon>Viridiplantae</taxon>
        <taxon>Chlorophyta</taxon>
        <taxon>core chlorophytes</taxon>
        <taxon>Trebouxiophyceae</taxon>
        <taxon>Trebouxiales</taxon>
        <taxon>Trebouxiaceae</taxon>
        <taxon>Myrmecia</taxon>
    </lineage>
</organism>
<keyword evidence="3" id="KW-0812">Transmembrane</keyword>
<dbReference type="Gene3D" id="3.80.10.10">
    <property type="entry name" value="Ribonuclease Inhibitor"/>
    <property type="match status" value="1"/>
</dbReference>
<dbReference type="SUPFAM" id="SSF55073">
    <property type="entry name" value="Nucleotide cyclase"/>
    <property type="match status" value="2"/>
</dbReference>
<dbReference type="InterPro" id="IPR001611">
    <property type="entry name" value="Leu-rich_rpt"/>
</dbReference>
<dbReference type="GO" id="GO:0035556">
    <property type="term" value="P:intracellular signal transduction"/>
    <property type="evidence" value="ECO:0007669"/>
    <property type="project" value="InterPro"/>
</dbReference>
<dbReference type="PANTHER" id="PTHR48057">
    <property type="entry name" value="LEUCINE-RICH REPEAT SERINE/THREONINE-PROTEIN KINASE 1"/>
    <property type="match status" value="1"/>
</dbReference>
<evidence type="ECO:0000313" key="6">
    <source>
        <dbReference type="Proteomes" id="UP001489004"/>
    </source>
</evidence>
<feature type="region of interest" description="Disordered" evidence="2">
    <location>
        <begin position="658"/>
        <end position="725"/>
    </location>
</feature>
<dbReference type="InterPro" id="IPR029787">
    <property type="entry name" value="Nucleotide_cyclase"/>
</dbReference>
<feature type="compositionally biased region" description="Polar residues" evidence="2">
    <location>
        <begin position="1285"/>
        <end position="1296"/>
    </location>
</feature>
<dbReference type="GO" id="GO:0005930">
    <property type="term" value="C:axoneme"/>
    <property type="evidence" value="ECO:0007669"/>
    <property type="project" value="UniProtKB-SubCell"/>
</dbReference>
<dbReference type="SMART" id="SM00044">
    <property type="entry name" value="CYCc"/>
    <property type="match status" value="1"/>
</dbReference>
<evidence type="ECO:0000313" key="5">
    <source>
        <dbReference type="EMBL" id="KAK9805610.1"/>
    </source>
</evidence>
<feature type="compositionally biased region" description="Polar residues" evidence="2">
    <location>
        <begin position="1360"/>
        <end position="1372"/>
    </location>
</feature>
<feature type="region of interest" description="Disordered" evidence="2">
    <location>
        <begin position="1135"/>
        <end position="1163"/>
    </location>
</feature>
<feature type="compositionally biased region" description="Polar residues" evidence="2">
    <location>
        <begin position="1231"/>
        <end position="1243"/>
    </location>
</feature>
<evidence type="ECO:0000256" key="3">
    <source>
        <dbReference type="SAM" id="Phobius"/>
    </source>
</evidence>
<evidence type="ECO:0000256" key="2">
    <source>
        <dbReference type="SAM" id="MobiDB-lite"/>
    </source>
</evidence>
<feature type="compositionally biased region" description="Low complexity" evidence="2">
    <location>
        <begin position="1377"/>
        <end position="1386"/>
    </location>
</feature>
<feature type="region of interest" description="Disordered" evidence="2">
    <location>
        <begin position="1343"/>
        <end position="1386"/>
    </location>
</feature>
<dbReference type="Proteomes" id="UP001489004">
    <property type="component" value="Unassembled WGS sequence"/>
</dbReference>
<keyword evidence="6" id="KW-1185">Reference proteome</keyword>
<dbReference type="GO" id="GO:0009190">
    <property type="term" value="P:cyclic nucleotide biosynthetic process"/>
    <property type="evidence" value="ECO:0007669"/>
    <property type="project" value="InterPro"/>
</dbReference>
<sequence length="1489" mass="159993">MVKAAAERSTVPVLRWTLKSTETIDEAVPTATSICKRSANDSAIFGIFLSSNNLYGSLPAMEKMAAIGISLQFIAASGNRFQFVIPPELMYMTQLRGLWIQNSNVSGPLPPSLFLLPNLHQLHLSGNMLTGTLPSIATTLALKELDLASNRLHGTLPSDWVDNAHIRFLDLSANFFEGTIPPPNGDTANYHVESIDLRSNQFTGTIPAQLAFSFLKDLDLGLNQLTGSIPDTFSSCSSLENFVVDYNRLTGTLPSFRAATNLQQILMDGNDFIGTLPQDWTDSPQLKVLSVIGLRLAGALPVAPNWEQLRYLNVYASGLSAPQLPDYLAMQRAYGQRNAGMNLRCFPTVAARTAHAPLLGAAILDPIYFGSQGCTCVDGYQPQGVRHGLLICVPITKKNNLKLIVAPIVVLITLCGAVALMWMRKSLPRLTRHWNRNHGPPEVGKPVTLVLTDVEGSTELWEQNHQVMSAAISLHDRLMRALLSRYYGYEVTTEGDAFMLAFHTPADAVAFCLAAQQELLAADWPPELLNHLTSCMKTTHHDKITPQQAAVDFDAAELANILMFRGLRIRMGIATGLVDHTQMHELTKRVEYSGVVMDLAKAISETPHGGQIVMDADTCKGIMPHLRQIAAEVHRAPDREAIRWFIEHGTGSRLEDDLYTTEPLGVHPTGGSQKMRGASRGANSHVASRSNSVDAETGPLLRQRSGVNGGRPTQRRPCQPGSDASALSDDAIQFLDMGTHALQSTSEPHKLYQVLVPGLEERARILCASALTSVQQLVVGYFDAPATPLAVLSPSPQKGLAPRLPPVTLVHCVLEGYTEMREANAQVLELACTLYVDCVRQQLSSRGGYECSLHNSAFLMAFHNPIDALQFAILVQESMLDIPWEEGIRAMPVCKTVLGRESLPVFCGPRLKMCLWEGSPTGIVPCQLTGHASYQGPFVSRVAGMSHCAAHGGDIIAGWRVAESVLSTWMEGHLPAIPPPGCIANFTYRQSRTKAGSKSSGIGPSPSNSAPASRRTSVMMPDGHGRRSSTTWYTSSPTPYSAQGPPAALTSPTASEGGSGHNLAAVQTLASVDMLKAPVSGRISAKKLGTGRATADLILDVASMELHVTDRASPKAISLDINDVGATAARRSLGVASPSQQLTRGVSDSVVTGSGHSLTPLLGEQHESMNPSVQSVHGHSRLRNSSGSTTISLDQIEAYHASQLADSPHAKQTSPRELKSSFRLARRDQSDSLGPSQHVQYSAAQHGEASPRSTQESGQGAIPNAAKRKRPARSATAAALDMPLTSPSGSASTLPSTPVPGNDQRPRDGRNSGQPSAFAANPVFEAARVHGGQVLMPIVEGSSTLQDLPGDPPGQIPASGKTSSANSSQRVTDNGEGVAASSASGSVMSRPIHNTAVSDVQHMLQDPWRSVRHIEIHHLGQMQFQGSSELHTLVRICSSRIAERVFPPTPATKQVRIVKPGRGHLYTVKLEHVTTKGGVPRKPRNQRGD</sequence>
<dbReference type="EMBL" id="JALJOR010000015">
    <property type="protein sequence ID" value="KAK9805610.1"/>
    <property type="molecule type" value="Genomic_DNA"/>
</dbReference>
<reference evidence="5 6" key="1">
    <citation type="journal article" date="2024" name="Nat. Commun.">
        <title>Phylogenomics reveals the evolutionary origins of lichenization in chlorophyte algae.</title>
        <authorList>
            <person name="Puginier C."/>
            <person name="Libourel C."/>
            <person name="Otte J."/>
            <person name="Skaloud P."/>
            <person name="Haon M."/>
            <person name="Grisel S."/>
            <person name="Petersen M."/>
            <person name="Berrin J.G."/>
            <person name="Delaux P.M."/>
            <person name="Dal Grande F."/>
            <person name="Keller J."/>
        </authorList>
    </citation>
    <scope>NUCLEOTIDE SEQUENCE [LARGE SCALE GENOMIC DNA]</scope>
    <source>
        <strain evidence="5 6">SAG 2043</strain>
    </source>
</reference>
<keyword evidence="3" id="KW-0472">Membrane</keyword>
<feature type="transmembrane region" description="Helical" evidence="3">
    <location>
        <begin position="403"/>
        <end position="423"/>
    </location>
</feature>
<gene>
    <name evidence="5" type="ORF">WJX72_007771</name>
</gene>
<name>A0AAW1PB84_9CHLO</name>
<evidence type="ECO:0000256" key="1">
    <source>
        <dbReference type="ARBA" id="ARBA00004430"/>
    </source>
</evidence>
<dbReference type="PROSITE" id="PS50125">
    <property type="entry name" value="GUANYLATE_CYCLASE_2"/>
    <property type="match status" value="1"/>
</dbReference>
<evidence type="ECO:0000259" key="4">
    <source>
        <dbReference type="PROSITE" id="PS50125"/>
    </source>
</evidence>
<feature type="region of interest" description="Disordered" evidence="2">
    <location>
        <begin position="994"/>
        <end position="1060"/>
    </location>
</feature>
<feature type="region of interest" description="Disordered" evidence="2">
    <location>
        <begin position="1204"/>
        <end position="1317"/>
    </location>
</feature>
<keyword evidence="3" id="KW-1133">Transmembrane helix</keyword>